<dbReference type="EMBL" id="JBBXMP010000107">
    <property type="protein sequence ID" value="KAL0062363.1"/>
    <property type="molecule type" value="Genomic_DNA"/>
</dbReference>
<dbReference type="InterPro" id="IPR002933">
    <property type="entry name" value="Peptidase_M20"/>
</dbReference>
<comment type="similarity">
    <text evidence="1">Belongs to the peptidase M20A family.</text>
</comment>
<proteinExistence type="inferred from homology"/>
<dbReference type="Proteomes" id="UP001437256">
    <property type="component" value="Unassembled WGS sequence"/>
</dbReference>
<protein>
    <recommendedName>
        <fullName evidence="7">Peptidase M20 dimerisation domain-containing protein</fullName>
    </recommendedName>
</protein>
<dbReference type="PROSITE" id="PS00759">
    <property type="entry name" value="ARGE_DAPE_CPG2_2"/>
    <property type="match status" value="1"/>
</dbReference>
<evidence type="ECO:0000256" key="1">
    <source>
        <dbReference type="ARBA" id="ARBA00006247"/>
    </source>
</evidence>
<evidence type="ECO:0008006" key="7">
    <source>
        <dbReference type="Google" id="ProtNLM"/>
    </source>
</evidence>
<dbReference type="SUPFAM" id="SSF53187">
    <property type="entry name" value="Zn-dependent exopeptidases"/>
    <property type="match status" value="1"/>
</dbReference>
<dbReference type="PANTHER" id="PTHR43270:SF4">
    <property type="entry name" value="CARNOSINE DIPEPTIDASE 2, ISOFORM A"/>
    <property type="match status" value="1"/>
</dbReference>
<keyword evidence="3" id="KW-0479">Metal-binding</keyword>
<evidence type="ECO:0000256" key="3">
    <source>
        <dbReference type="ARBA" id="ARBA00022723"/>
    </source>
</evidence>
<keyword evidence="6" id="KW-1185">Reference proteome</keyword>
<keyword evidence="2" id="KW-0645">Protease</keyword>
<dbReference type="InterPro" id="IPR001261">
    <property type="entry name" value="ArgE/DapE_CS"/>
</dbReference>
<dbReference type="Gene3D" id="3.40.630.10">
    <property type="entry name" value="Zn peptidases"/>
    <property type="match status" value="1"/>
</dbReference>
<name>A0ABR2ZLV2_9AGAR</name>
<organism evidence="5 6">
    <name type="scientific">Marasmius tenuissimus</name>
    <dbReference type="NCBI Taxonomy" id="585030"/>
    <lineage>
        <taxon>Eukaryota</taxon>
        <taxon>Fungi</taxon>
        <taxon>Dikarya</taxon>
        <taxon>Basidiomycota</taxon>
        <taxon>Agaricomycotina</taxon>
        <taxon>Agaricomycetes</taxon>
        <taxon>Agaricomycetidae</taxon>
        <taxon>Agaricales</taxon>
        <taxon>Marasmiineae</taxon>
        <taxon>Marasmiaceae</taxon>
        <taxon>Marasmius</taxon>
    </lineage>
</organism>
<evidence type="ECO:0000256" key="4">
    <source>
        <dbReference type="ARBA" id="ARBA00022801"/>
    </source>
</evidence>
<dbReference type="PANTHER" id="PTHR43270">
    <property type="entry name" value="BETA-ALA-HIS DIPEPTIDASE"/>
    <property type="match status" value="1"/>
</dbReference>
<sequence length="505" mass="55865">MSTQGGAPQEFLDWVDNEQNIEGFINRLGEAVHIPSISSDPNRREDVKAMSNWIFDQFGKVGVDVKQFDLGTEEETQLEYPKAVLGRLDVDPSKKTVLIYGHFDVQPAVGQWETPDPFTLVVKDDGRMIARGSTDDKGPVMGWLNVLQYFHDKNEKLPVNLRFCFEGMEESGDGGALDRLIEEQAKPGGMFEGVDCVCVSDNYWLNTKTPIVTYGLRGIVYFKLTVWGPDKNLHSGIYGRMVNEPMTDIVHLMSTLVNVDATIRVTGIDHSIPRPTAQEEQLYEAIDYTVKDLQDAIGPQGAPVSDDKNALLMNRMRECSLSIHGIRPTLTDQDLVTPVTPGPTIGTIIPYSATGEFSIRIVPPLTPKQVEGFVAAHIAAEWDQLRTGNQYKLDHTSEGDAWLADYNHWNYEAARAATYAVYGQDPNLTREGGSIPVVLTFANSIKVKGKDGQPENANVVLVPMGRGDDGAHSTNEKLDRSNFLNGTKLFGNYLYLLGGLPKNDS</sequence>
<dbReference type="InterPro" id="IPR051458">
    <property type="entry name" value="Cyt/Met_Dipeptidase"/>
</dbReference>
<comment type="caution">
    <text evidence="5">The sequence shown here is derived from an EMBL/GenBank/DDBJ whole genome shotgun (WGS) entry which is preliminary data.</text>
</comment>
<dbReference type="Gene3D" id="3.30.70.360">
    <property type="match status" value="1"/>
</dbReference>
<dbReference type="Pfam" id="PF01546">
    <property type="entry name" value="Peptidase_M20"/>
    <property type="match status" value="1"/>
</dbReference>
<gene>
    <name evidence="5" type="ORF">AAF712_010774</name>
</gene>
<evidence type="ECO:0000313" key="5">
    <source>
        <dbReference type="EMBL" id="KAL0062363.1"/>
    </source>
</evidence>
<keyword evidence="4" id="KW-0378">Hydrolase</keyword>
<accession>A0ABR2ZLV2</accession>
<evidence type="ECO:0000313" key="6">
    <source>
        <dbReference type="Proteomes" id="UP001437256"/>
    </source>
</evidence>
<evidence type="ECO:0000256" key="2">
    <source>
        <dbReference type="ARBA" id="ARBA00022670"/>
    </source>
</evidence>
<reference evidence="5 6" key="1">
    <citation type="submission" date="2024-05" db="EMBL/GenBank/DDBJ databases">
        <title>A draft genome resource for the thread blight pathogen Marasmius tenuissimus strain MS-2.</title>
        <authorList>
            <person name="Yulfo-Soto G.E."/>
            <person name="Baruah I.K."/>
            <person name="Amoako-Attah I."/>
            <person name="Bukari Y."/>
            <person name="Meinhardt L.W."/>
            <person name="Bailey B.A."/>
            <person name="Cohen S.P."/>
        </authorList>
    </citation>
    <scope>NUCLEOTIDE SEQUENCE [LARGE SCALE GENOMIC DNA]</scope>
    <source>
        <strain evidence="5 6">MS-2</strain>
    </source>
</reference>